<dbReference type="Pfam" id="PF05096">
    <property type="entry name" value="Glu_cyclase_2"/>
    <property type="match status" value="1"/>
</dbReference>
<dbReference type="InterPro" id="IPR007788">
    <property type="entry name" value="QCT"/>
</dbReference>
<evidence type="ECO:0000313" key="3">
    <source>
        <dbReference type="Proteomes" id="UP001202180"/>
    </source>
</evidence>
<name>A0ABT0HV99_9BACT</name>
<dbReference type="EMBL" id="JALPRF010000011">
    <property type="protein sequence ID" value="MCK8495757.1"/>
    <property type="molecule type" value="Genomic_DNA"/>
</dbReference>
<evidence type="ECO:0000256" key="1">
    <source>
        <dbReference type="SAM" id="SignalP"/>
    </source>
</evidence>
<organism evidence="2 3">
    <name type="scientific">Spirosoma liriopis</name>
    <dbReference type="NCBI Taxonomy" id="2937440"/>
    <lineage>
        <taxon>Bacteria</taxon>
        <taxon>Pseudomonadati</taxon>
        <taxon>Bacteroidota</taxon>
        <taxon>Cytophagia</taxon>
        <taxon>Cytophagales</taxon>
        <taxon>Cytophagaceae</taxon>
        <taxon>Spirosoma</taxon>
    </lineage>
</organism>
<dbReference type="RefSeq" id="WP_248480511.1">
    <property type="nucleotide sequence ID" value="NZ_JALPRF010000011.1"/>
</dbReference>
<dbReference type="SUPFAM" id="SSF63829">
    <property type="entry name" value="Calcium-dependent phosphotriesterase"/>
    <property type="match status" value="1"/>
</dbReference>
<dbReference type="PROSITE" id="PS51257">
    <property type="entry name" value="PROKAR_LIPOPROTEIN"/>
    <property type="match status" value="1"/>
</dbReference>
<proteinExistence type="predicted"/>
<protein>
    <submittedName>
        <fullName evidence="2">Glutaminyl-peptide cyclotransferase</fullName>
    </submittedName>
</protein>
<dbReference type="Proteomes" id="UP001202180">
    <property type="component" value="Unassembled WGS sequence"/>
</dbReference>
<dbReference type="InterPro" id="IPR015943">
    <property type="entry name" value="WD40/YVTN_repeat-like_dom_sf"/>
</dbReference>
<dbReference type="Gene3D" id="2.130.10.10">
    <property type="entry name" value="YVTN repeat-like/Quinoprotein amine dehydrogenase"/>
    <property type="match status" value="1"/>
</dbReference>
<accession>A0ABT0HV99</accession>
<dbReference type="PANTHER" id="PTHR31270:SF1">
    <property type="entry name" value="GLUTAMINYL-PEPTIDE CYCLOTRANSFERASE"/>
    <property type="match status" value="1"/>
</dbReference>
<feature type="chain" id="PRO_5045367975" evidence="1">
    <location>
        <begin position="20"/>
        <end position="353"/>
    </location>
</feature>
<feature type="signal peptide" evidence="1">
    <location>
        <begin position="1"/>
        <end position="19"/>
    </location>
</feature>
<reference evidence="2 3" key="1">
    <citation type="submission" date="2022-04" db="EMBL/GenBank/DDBJ databases">
        <title>Spirosoma sp. strain RP8 genome sequencing and assembly.</title>
        <authorList>
            <person name="Jung Y."/>
        </authorList>
    </citation>
    <scope>NUCLEOTIDE SEQUENCE [LARGE SCALE GENOMIC DNA]</scope>
    <source>
        <strain evidence="2 3">RP8</strain>
    </source>
</reference>
<comment type="caution">
    <text evidence="2">The sequence shown here is derived from an EMBL/GenBank/DDBJ whole genome shotgun (WGS) entry which is preliminary data.</text>
</comment>
<evidence type="ECO:0000313" key="2">
    <source>
        <dbReference type="EMBL" id="MCK8495757.1"/>
    </source>
</evidence>
<dbReference type="PANTHER" id="PTHR31270">
    <property type="entry name" value="GLUTAMINYL-PEPTIDE CYCLOTRANSFERASE"/>
    <property type="match status" value="1"/>
</dbReference>
<keyword evidence="1" id="KW-0732">Signal</keyword>
<gene>
    <name evidence="2" type="ORF">M0L20_28080</name>
</gene>
<keyword evidence="3" id="KW-1185">Reference proteome</keyword>
<sequence length="353" mass="38982">MKCVVALVLIGLLSTACQQKTKTETSEPPIAVLAQPAYRLGDTLSIQLSTALSQVSVQWDNLQAIPDQPIGNSLNLSSKGKTIGLHQLIVNGTTAAKEPVHDTLTVELWSDIKPQRLTYSVLQTYPHQASSFTQGLAFYKGVLYEGTGLNGQSKLMKIDVKTGSILQSVPLPEEYFGEGITVVNDRIYQLTWTSGRCFRYTMDMTLEKTFTYHTQGWGITHRDTTLIVSDGSNRLSLYSLDFQKTGELVVYDDKGPVMNLNELEYVNGYILANVWKTNRIVLIDPVSGKVIGELNIDPTLPKGIDTKENVLNGIAYQGIENALFITGKNWPSLFKIQVNGLLQTKPAVALARR</sequence>